<sequence>MKNINYNNLDTIIAQVTPYGRGGVGIIRISGNKVKYISNKILNKIIEPRIANYLFFKDDKNNILDKGIAILFNKPNSFTGEDILELHCHGNQISLILLMKYINNKFHTRFAKPGEFSYRAFLNKKINLIQAESIMELINSNSEYEVKSSINSLNGNLFLYIKNIFKKIINIRTYIETNIDFSEDEIDHISTSEISNKLKKIISIIKNVCYESNLGKISQYGIKIVILGKPNSGKSTIFNLITKKKSSIVTNIPGTTRDIIKENIYINGIPIQIIDTAGLRKSYNIIEKIGIERTKKEIKEADHLLLIIDSNISKKYDIKKTFFNIYNKINKNKITIIKNKIDIKKKKPKIKKDKKGYNIIKMSALTGNGIDILFKHLEKILYFNKDLSKILINNKRHIKILKKTLKYLKQSKFLLDAGFYIDIVADKLNLAQNEINKINGNFTTQDLLKNIFSKFCIGK</sequence>
<feature type="binding site" evidence="6">
    <location>
        <position position="28"/>
    </location>
    <ligand>
        <name>(6S)-5-formyl-5,6,7,8-tetrahydrofolate</name>
        <dbReference type="ChEBI" id="CHEBI:57457"/>
    </ligand>
</feature>
<dbReference type="SUPFAM" id="SSF116878">
    <property type="entry name" value="TrmE connector domain"/>
    <property type="match status" value="1"/>
</dbReference>
<dbReference type="GO" id="GO:0005525">
    <property type="term" value="F:GTP binding"/>
    <property type="evidence" value="ECO:0007669"/>
    <property type="project" value="UniProtKB-UniRule"/>
</dbReference>
<keyword evidence="6" id="KW-0479">Metal-binding</keyword>
<dbReference type="OrthoDB" id="9805918at2"/>
<keyword evidence="10" id="KW-1185">Reference proteome</keyword>
<dbReference type="InterPro" id="IPR004520">
    <property type="entry name" value="GTPase_MnmE"/>
</dbReference>
<evidence type="ECO:0000256" key="4">
    <source>
        <dbReference type="ARBA" id="ARBA00022958"/>
    </source>
</evidence>
<reference evidence="9 10" key="1">
    <citation type="journal article" date="2018" name="Genome Biol. Evol.">
        <title>Partnering With a Pest: Genomes of Hemlock Woolly Adelgid Symbionts Reveal Atypical Nutritional Provisioning Patterns in Dual-Obligate Bacteria.</title>
        <authorList>
            <person name="Weglarz K.M."/>
            <person name="Havill N.P."/>
            <person name="Burke G.R."/>
            <person name="von Dohlen C.D."/>
        </authorList>
    </citation>
    <scope>NUCLEOTIDE SEQUENCE [LARGE SCALE GENOMIC DNA]</scope>
    <source>
        <strain evidence="9">ENA</strain>
    </source>
</reference>
<evidence type="ECO:0000256" key="5">
    <source>
        <dbReference type="ARBA" id="ARBA00023134"/>
    </source>
</evidence>
<dbReference type="GO" id="GO:0046872">
    <property type="term" value="F:metal ion binding"/>
    <property type="evidence" value="ECO:0007669"/>
    <property type="project" value="UniProtKB-KW"/>
</dbReference>
<gene>
    <name evidence="6 9" type="primary">mnmE</name>
    <name evidence="6" type="synonym">trmE</name>
    <name evidence="9" type="ORF">C3B56_00122</name>
</gene>
<feature type="binding site" evidence="6">
    <location>
        <position position="235"/>
    </location>
    <ligand>
        <name>Mg(2+)</name>
        <dbReference type="ChEBI" id="CHEBI:18420"/>
    </ligand>
</feature>
<keyword evidence="5 6" id="KW-0342">GTP-binding</keyword>
<evidence type="ECO:0000259" key="8">
    <source>
        <dbReference type="PROSITE" id="PS51709"/>
    </source>
</evidence>
<comment type="cofactor">
    <cofactor evidence="6">
        <name>K(+)</name>
        <dbReference type="ChEBI" id="CHEBI:29103"/>
    </cofactor>
    <text evidence="6">Binds 1 potassium ion per subunit.</text>
</comment>
<feature type="binding site" evidence="6">
    <location>
        <begin position="250"/>
        <end position="256"/>
    </location>
    <ligand>
        <name>GTP</name>
        <dbReference type="ChEBI" id="CHEBI:37565"/>
    </ligand>
</feature>
<feature type="binding site" evidence="6">
    <location>
        <position position="459"/>
    </location>
    <ligand>
        <name>(6S)-5-formyl-5,6,7,8-tetrahydrofolate</name>
        <dbReference type="ChEBI" id="CHEBI:57457"/>
    </ligand>
</feature>
<dbReference type="InterPro" id="IPR005225">
    <property type="entry name" value="Small_GTP-bd"/>
</dbReference>
<dbReference type="InterPro" id="IPR027266">
    <property type="entry name" value="TrmE/GcvT-like"/>
</dbReference>
<evidence type="ECO:0000256" key="6">
    <source>
        <dbReference type="HAMAP-Rule" id="MF_00379"/>
    </source>
</evidence>
<dbReference type="GO" id="GO:0005829">
    <property type="term" value="C:cytosol"/>
    <property type="evidence" value="ECO:0007669"/>
    <property type="project" value="TreeGrafter"/>
</dbReference>
<dbReference type="HAMAP" id="MF_00379">
    <property type="entry name" value="GTPase_MnmE"/>
    <property type="match status" value="1"/>
</dbReference>
<dbReference type="InterPro" id="IPR025867">
    <property type="entry name" value="MnmE_helical"/>
</dbReference>
<dbReference type="Gene3D" id="3.30.1360.120">
    <property type="entry name" value="Probable tRNA modification gtpase trme, domain 1"/>
    <property type="match status" value="1"/>
</dbReference>
<dbReference type="PANTHER" id="PTHR42714:SF2">
    <property type="entry name" value="TRNA MODIFICATION GTPASE GTPBP3, MITOCHONDRIAL"/>
    <property type="match status" value="1"/>
</dbReference>
<dbReference type="GO" id="GO:0002098">
    <property type="term" value="P:tRNA wobble uridine modification"/>
    <property type="evidence" value="ECO:0007669"/>
    <property type="project" value="TreeGrafter"/>
</dbReference>
<feature type="binding site" evidence="6">
    <location>
        <position position="250"/>
    </location>
    <ligand>
        <name>K(+)</name>
        <dbReference type="ChEBI" id="CHEBI:29103"/>
    </ligand>
</feature>
<feature type="binding site" evidence="6">
    <location>
        <position position="255"/>
    </location>
    <ligand>
        <name>K(+)</name>
        <dbReference type="ChEBI" id="CHEBI:29103"/>
    </ligand>
</feature>
<feature type="binding site" evidence="6">
    <location>
        <begin position="231"/>
        <end position="236"/>
    </location>
    <ligand>
        <name>GTP</name>
        <dbReference type="ChEBI" id="CHEBI:37565"/>
    </ligand>
</feature>
<dbReference type="EMBL" id="CP026513">
    <property type="protein sequence ID" value="AZP36233.1"/>
    <property type="molecule type" value="Genomic_DNA"/>
</dbReference>
<keyword evidence="6 9" id="KW-0378">Hydrolase</keyword>
<dbReference type="Proteomes" id="UP000274458">
    <property type="component" value="Chromosome"/>
</dbReference>
<accession>A0A3S9J7F2</accession>
<dbReference type="SUPFAM" id="SSF52540">
    <property type="entry name" value="P-loop containing nucleoside triphosphate hydrolases"/>
    <property type="match status" value="1"/>
</dbReference>
<keyword evidence="2 6" id="KW-0819">tRNA processing</keyword>
<evidence type="ECO:0000256" key="2">
    <source>
        <dbReference type="ARBA" id="ARBA00022694"/>
    </source>
</evidence>
<dbReference type="PROSITE" id="PS51709">
    <property type="entry name" value="G_TRME"/>
    <property type="match status" value="1"/>
</dbReference>
<dbReference type="NCBIfam" id="TIGR00450">
    <property type="entry name" value="mnmE_trmE_thdF"/>
    <property type="match status" value="1"/>
</dbReference>
<feature type="binding site" evidence="6">
    <location>
        <position position="125"/>
    </location>
    <ligand>
        <name>(6S)-5-formyl-5,6,7,8-tetrahydrofolate</name>
        <dbReference type="ChEBI" id="CHEBI:57457"/>
    </ligand>
</feature>
<dbReference type="NCBIfam" id="NF003661">
    <property type="entry name" value="PRK05291.1-3"/>
    <property type="match status" value="1"/>
</dbReference>
<dbReference type="InterPro" id="IPR031168">
    <property type="entry name" value="G_TrmE"/>
</dbReference>
<dbReference type="CDD" id="cd14858">
    <property type="entry name" value="TrmE_N"/>
    <property type="match status" value="1"/>
</dbReference>
<evidence type="ECO:0000256" key="3">
    <source>
        <dbReference type="ARBA" id="ARBA00022741"/>
    </source>
</evidence>
<dbReference type="CDD" id="cd04164">
    <property type="entry name" value="trmE"/>
    <property type="match status" value="1"/>
</dbReference>
<proteinExistence type="inferred from homology"/>
<name>A0A3S9J7F2_9ENTR</name>
<feature type="binding site" evidence="6">
    <location>
        <position position="252"/>
    </location>
    <ligand>
        <name>K(+)</name>
        <dbReference type="ChEBI" id="CHEBI:29103"/>
    </ligand>
</feature>
<dbReference type="GO" id="GO:0003924">
    <property type="term" value="F:GTPase activity"/>
    <property type="evidence" value="ECO:0007669"/>
    <property type="project" value="UniProtKB-UniRule"/>
</dbReference>
<dbReference type="EC" id="3.6.-.-" evidence="6"/>
<dbReference type="KEGG" id="aade:C3B56_00122"/>
<dbReference type="Gene3D" id="3.40.50.300">
    <property type="entry name" value="P-loop containing nucleotide triphosphate hydrolases"/>
    <property type="match status" value="1"/>
</dbReference>
<feature type="binding site" evidence="6">
    <location>
        <position position="85"/>
    </location>
    <ligand>
        <name>(6S)-5-formyl-5,6,7,8-tetrahydrofolate</name>
        <dbReference type="ChEBI" id="CHEBI:57457"/>
    </ligand>
</feature>
<dbReference type="InterPro" id="IPR018948">
    <property type="entry name" value="GTP-bd_TrmE_N"/>
</dbReference>
<evidence type="ECO:0000313" key="10">
    <source>
        <dbReference type="Proteomes" id="UP000274458"/>
    </source>
</evidence>
<dbReference type="AlphaFoldDB" id="A0A3S9J7F2"/>
<dbReference type="Pfam" id="PF10396">
    <property type="entry name" value="TrmE_N"/>
    <property type="match status" value="1"/>
</dbReference>
<feature type="binding site" evidence="6">
    <location>
        <position position="231"/>
    </location>
    <ligand>
        <name>K(+)</name>
        <dbReference type="ChEBI" id="CHEBI:29103"/>
    </ligand>
</feature>
<dbReference type="NCBIfam" id="TIGR00231">
    <property type="entry name" value="small_GTP"/>
    <property type="match status" value="1"/>
</dbReference>
<keyword evidence="6" id="KW-0963">Cytoplasm</keyword>
<feature type="binding site" evidence="6">
    <location>
        <position position="256"/>
    </location>
    <ligand>
        <name>Mg(2+)</name>
        <dbReference type="ChEBI" id="CHEBI:18420"/>
    </ligand>
</feature>
<keyword evidence="4 6" id="KW-0630">Potassium</keyword>
<keyword evidence="3 6" id="KW-0547">Nucleotide-binding</keyword>
<evidence type="ECO:0000256" key="1">
    <source>
        <dbReference type="ARBA" id="ARBA00011043"/>
    </source>
</evidence>
<dbReference type="InterPro" id="IPR027417">
    <property type="entry name" value="P-loop_NTPase"/>
</dbReference>
<dbReference type="Gene3D" id="1.20.120.430">
    <property type="entry name" value="tRNA modification GTPase MnmE domain 2"/>
    <property type="match status" value="1"/>
</dbReference>
<comment type="similarity">
    <text evidence="1 6 7">Belongs to the TRAFAC class TrmE-Era-EngA-EngB-Septin-like GTPase superfamily. TrmE GTPase family.</text>
</comment>
<comment type="caution">
    <text evidence="6">Lacks conserved residue(s) required for the propagation of feature annotation.</text>
</comment>
<evidence type="ECO:0000256" key="7">
    <source>
        <dbReference type="RuleBase" id="RU003313"/>
    </source>
</evidence>
<evidence type="ECO:0000313" key="9">
    <source>
        <dbReference type="EMBL" id="AZP36233.1"/>
    </source>
</evidence>
<dbReference type="RefSeq" id="WP_126071499.1">
    <property type="nucleotide sequence ID" value="NZ_CP026513.1"/>
</dbReference>
<dbReference type="InterPro" id="IPR027368">
    <property type="entry name" value="MnmE_dom2"/>
</dbReference>
<protein>
    <recommendedName>
        <fullName evidence="6">tRNA modification GTPase MnmE</fullName>
        <ecNumber evidence="6">3.6.-.-</ecNumber>
    </recommendedName>
</protein>
<feature type="domain" description="TrmE-type G" evidence="8">
    <location>
        <begin position="221"/>
        <end position="382"/>
    </location>
</feature>
<dbReference type="GO" id="GO:0030488">
    <property type="term" value="P:tRNA methylation"/>
    <property type="evidence" value="ECO:0007669"/>
    <property type="project" value="TreeGrafter"/>
</dbReference>
<comment type="subcellular location">
    <subcellularLocation>
        <location evidence="6">Cytoplasm</location>
    </subcellularLocation>
</comment>
<comment type="function">
    <text evidence="6">Exhibits a very high intrinsic GTPase hydrolysis rate. Involved in the addition of a carboxymethylaminomethyl (cmnm) group at the wobble position (U34) of certain tRNAs, forming tRNA-cmnm(5)s(2)U34.</text>
</comment>
<dbReference type="InterPro" id="IPR006073">
    <property type="entry name" value="GTP-bd"/>
</dbReference>
<keyword evidence="6" id="KW-0460">Magnesium</keyword>
<comment type="subunit">
    <text evidence="6">Homodimer. Heterotetramer of two MnmE and two MnmG subunits.</text>
</comment>
<dbReference type="PANTHER" id="PTHR42714">
    <property type="entry name" value="TRNA MODIFICATION GTPASE GTPBP3"/>
    <property type="match status" value="1"/>
</dbReference>
<organism evidence="9 10">
    <name type="scientific">Candidatus Annandia adelgestsuga</name>
    <dbReference type="NCBI Taxonomy" id="1302411"/>
    <lineage>
        <taxon>Bacteria</taxon>
        <taxon>Pseudomonadati</taxon>
        <taxon>Pseudomonadota</taxon>
        <taxon>Gammaproteobacteria</taxon>
        <taxon>Enterobacterales</taxon>
        <taxon>Enterobacteriaceae</taxon>
        <taxon>Candidatus Annandia</taxon>
    </lineage>
</organism>
<dbReference type="Pfam" id="PF12631">
    <property type="entry name" value="MnmE_helical"/>
    <property type="match status" value="1"/>
</dbReference>
<dbReference type="Pfam" id="PF01926">
    <property type="entry name" value="MMR_HSR1"/>
    <property type="match status" value="1"/>
</dbReference>
<feature type="binding site" evidence="6">
    <location>
        <begin position="275"/>
        <end position="278"/>
    </location>
    <ligand>
        <name>GTP</name>
        <dbReference type="ChEBI" id="CHEBI:37565"/>
    </ligand>
</feature>